<dbReference type="PANTHER" id="PTHR32194:SF3">
    <property type="entry name" value="PROTEASOME SUBUNIT BETA"/>
    <property type="match status" value="1"/>
</dbReference>
<evidence type="ECO:0000256" key="4">
    <source>
        <dbReference type="SAM" id="SignalP"/>
    </source>
</evidence>
<keyword evidence="4" id="KW-0732">Signal</keyword>
<evidence type="ECO:0000256" key="1">
    <source>
        <dbReference type="ARBA" id="ARBA00023145"/>
    </source>
</evidence>
<dbReference type="WBParaSite" id="EEL_0000719301-mRNA-1">
    <property type="protein sequence ID" value="EEL_0000719301-mRNA-1"/>
    <property type="gene ID" value="EEL_0000719301"/>
</dbReference>
<feature type="chain" id="PRO_5007630828" evidence="4">
    <location>
        <begin position="20"/>
        <end position="489"/>
    </location>
</feature>
<dbReference type="GO" id="GO:0005737">
    <property type="term" value="C:cytoplasm"/>
    <property type="evidence" value="ECO:0007669"/>
    <property type="project" value="TreeGrafter"/>
</dbReference>
<dbReference type="GO" id="GO:0005839">
    <property type="term" value="C:proteasome core complex"/>
    <property type="evidence" value="ECO:0007669"/>
    <property type="project" value="InterPro"/>
</dbReference>
<name>A0A158Q8D3_9BILA</name>
<evidence type="ECO:0000313" key="6">
    <source>
        <dbReference type="WBParaSite" id="EEL_0000719301-mRNA-1"/>
    </source>
</evidence>
<dbReference type="InterPro" id="IPR001353">
    <property type="entry name" value="Proteasome_sua/b"/>
</dbReference>
<evidence type="ECO:0000256" key="2">
    <source>
        <dbReference type="ARBA" id="ARBA00026071"/>
    </source>
</evidence>
<feature type="compositionally biased region" description="Basic residues" evidence="3">
    <location>
        <begin position="201"/>
        <end position="213"/>
    </location>
</feature>
<feature type="region of interest" description="Disordered" evidence="3">
    <location>
        <begin position="110"/>
        <end position="135"/>
    </location>
</feature>
<dbReference type="AlphaFoldDB" id="A0A158Q8D3"/>
<feature type="compositionally biased region" description="Basic residues" evidence="3">
    <location>
        <begin position="121"/>
        <end position="134"/>
    </location>
</feature>
<dbReference type="GO" id="GO:0051603">
    <property type="term" value="P:proteolysis involved in protein catabolic process"/>
    <property type="evidence" value="ECO:0007669"/>
    <property type="project" value="InterPro"/>
</dbReference>
<evidence type="ECO:0000256" key="3">
    <source>
        <dbReference type="SAM" id="MobiDB-lite"/>
    </source>
</evidence>
<dbReference type="InterPro" id="IPR029055">
    <property type="entry name" value="Ntn_hydrolases_N"/>
</dbReference>
<dbReference type="PANTHER" id="PTHR32194">
    <property type="entry name" value="METALLOPROTEASE TLDD"/>
    <property type="match status" value="1"/>
</dbReference>
<reference evidence="6" key="1">
    <citation type="submission" date="2016-04" db="UniProtKB">
        <authorList>
            <consortium name="WormBaseParasite"/>
        </authorList>
    </citation>
    <scope>IDENTIFICATION</scope>
</reference>
<proteinExistence type="predicted"/>
<feature type="signal peptide" evidence="4">
    <location>
        <begin position="1"/>
        <end position="19"/>
    </location>
</feature>
<comment type="subunit">
    <text evidence="2">The 26S proteasome consists of a 20S proteasome core and two 19S regulatory subunits. The 20S proteasome core is composed of 28 subunits that are arranged in four stacked rings, resulting in a barrel-shaped structure. The two end rings are each formed by seven alpha subunits, and the two central rings are each formed by seven beta subunits. The catalytic chamber with the active sites is on the inside of the barrel.</text>
</comment>
<dbReference type="Pfam" id="PF00227">
    <property type="entry name" value="Proteasome"/>
    <property type="match status" value="2"/>
</dbReference>
<feature type="compositionally biased region" description="Basic and acidic residues" evidence="3">
    <location>
        <begin position="214"/>
        <end position="225"/>
    </location>
</feature>
<accession>A0A158Q8D3</accession>
<dbReference type="STRING" id="1147741.A0A158Q8D3"/>
<dbReference type="InterPro" id="IPR023333">
    <property type="entry name" value="Proteasome_suB-type"/>
</dbReference>
<organism evidence="5 6">
    <name type="scientific">Elaeophora elaphi</name>
    <dbReference type="NCBI Taxonomy" id="1147741"/>
    <lineage>
        <taxon>Eukaryota</taxon>
        <taxon>Metazoa</taxon>
        <taxon>Ecdysozoa</taxon>
        <taxon>Nematoda</taxon>
        <taxon>Chromadorea</taxon>
        <taxon>Rhabditida</taxon>
        <taxon>Spirurina</taxon>
        <taxon>Spiruromorpha</taxon>
        <taxon>Filarioidea</taxon>
        <taxon>Onchocercidae</taxon>
        <taxon>Elaeophora</taxon>
    </lineage>
</organism>
<dbReference type="SUPFAM" id="SSF56235">
    <property type="entry name" value="N-terminal nucleophile aminohydrolases (Ntn hydrolases)"/>
    <property type="match status" value="1"/>
</dbReference>
<dbReference type="Gene3D" id="3.60.20.10">
    <property type="entry name" value="Glutamine Phosphoribosylpyrophosphate, subunit 1, domain 1"/>
    <property type="match status" value="2"/>
</dbReference>
<feature type="region of interest" description="Disordered" evidence="3">
    <location>
        <begin position="196"/>
        <end position="225"/>
    </location>
</feature>
<keyword evidence="5" id="KW-1185">Reference proteome</keyword>
<sequence>MILFVALFIALISSSVVRPENPACEQLTECYIRSRAKTDKCLAYTEKRECHNDALRFTKIVYAKNRPLRQQLKMRKRIFDYKNKYLQKAKCNANLQKAKCNAILRRNPYGTNKPTANEKNKMKKNRRSVHKNKRGSTQQKLCFREARKLKTYCGQLAKCCTISKLCKVNALIDEKIAAKKVEIREVEEQCRLEHYGNTKAKNNKNHKRGGHHRGGGEQRRKSKNHDSDVDIGFPFLQISMLTGSVDKDVPQRDLHEPIVDDFYFMQPPYGTPAEFVESHFGKNSGAKNFQFLKGTTTLAFIYEPKTPADKGGIIIAVDSRASAGEYISSKSVMKILDIGDRMVATMAGGAADCQFWTRIVAKYCTLVYKIIGSMIAGYDKRGPAIFKVDSEGQRVQLRLCSIGSGSLNAYGILDNFYQPKMTDEEAYKLGRRAIMHATYRDTGSGGVCNMVHISPTEKIRFPSFDVSQLYYEFASELGRDIVYEPEVEI</sequence>
<protein>
    <submittedName>
        <fullName evidence="6">Proteasome endopeptidase complex</fullName>
    </submittedName>
</protein>
<keyword evidence="1" id="KW-0865">Zymogen</keyword>
<evidence type="ECO:0000313" key="5">
    <source>
        <dbReference type="Proteomes" id="UP000050640"/>
    </source>
</evidence>
<dbReference type="Proteomes" id="UP000050640">
    <property type="component" value="Unplaced"/>
</dbReference>